<evidence type="ECO:0000313" key="2">
    <source>
        <dbReference type="Proteomes" id="UP000256297"/>
    </source>
</evidence>
<gene>
    <name evidence="1" type="ORF">CBM2589_A70299</name>
</gene>
<name>A0A975XD38_9BURK</name>
<organism evidence="1 2">
    <name type="scientific">Cupriavidus taiwanensis</name>
    <dbReference type="NCBI Taxonomy" id="164546"/>
    <lineage>
        <taxon>Bacteria</taxon>
        <taxon>Pseudomonadati</taxon>
        <taxon>Pseudomonadota</taxon>
        <taxon>Betaproteobacteria</taxon>
        <taxon>Burkholderiales</taxon>
        <taxon>Burkholderiaceae</taxon>
        <taxon>Cupriavidus</taxon>
    </lineage>
</organism>
<dbReference type="AlphaFoldDB" id="A0A975XD38"/>
<accession>A0A975XD38</accession>
<sequence length="53" mass="6246">MRQMSFFRINKSHIGNSCLSEELCKRTCTIACPDVSHRFWWHNHKKVVQAGVQ</sequence>
<reference evidence="1 2" key="1">
    <citation type="submission" date="2018-01" db="EMBL/GenBank/DDBJ databases">
        <authorList>
            <person name="Clerissi C."/>
        </authorList>
    </citation>
    <scope>NUCLEOTIDE SEQUENCE [LARGE SCALE GENOMIC DNA]</scope>
    <source>
        <strain evidence="1">Cupriavidus taiwanensis STM 3521</strain>
    </source>
</reference>
<comment type="caution">
    <text evidence="1">The sequence shown here is derived from an EMBL/GenBank/DDBJ whole genome shotgun (WGS) entry which is preliminary data.</text>
</comment>
<dbReference type="Proteomes" id="UP000256297">
    <property type="component" value="Chromosome CBM2589_a"/>
</dbReference>
<evidence type="ECO:0000313" key="1">
    <source>
        <dbReference type="EMBL" id="SOY64183.1"/>
    </source>
</evidence>
<protein>
    <submittedName>
        <fullName evidence="1">Uncharacterized protein</fullName>
    </submittedName>
</protein>
<proteinExistence type="predicted"/>
<dbReference type="EMBL" id="OFSP01000037">
    <property type="protein sequence ID" value="SOY64183.1"/>
    <property type="molecule type" value="Genomic_DNA"/>
</dbReference>